<sequence length="1188" mass="134652">MAAQQQMTGDQQKLMEEVMCAIKACLNSVKGEIPMETLHKDYRELEGKPIPYRELHHATLASFLQSVPEVIQLRNRGGQLFASLVRKAGAADHIGQMVDRQKTTKKQPKVRQRPARHPKRPSAWVPPSGARNASFTKKIEQSWQEPFKPYPGPNYGTSRHANTTLRQNYTQQRTNPSSNPDPKLNDPNTKANNPATRQHNPRRGTKTPSPEPTTSSPKPSNNVGKSGRYYNDGNFVFPRAVRNNQDKQYAPYFEVPPRFNNSVKGSEGQPGGKTYKQLLEERVKELSNDDEVVVFRTIPWGKKKQFWLSTVTIFNRKVSSFPEEKEKPEDAEELVAKNALELLRQMNKPDLPVQKNMDISVPRVKELLAEQNSDILWWVHVRELYQNRYQEILPENWIKSVDQNKSGIRLENPCQDRWTVRLAQQKNESRPPRTTSVPNYLDQHLCAKPQPLRQPSAEASQVYDEFRQHIVNEQLQQQLVQQQQPPLQQPQELQYEKKEFNERRLFVPKGKEVSCTEVMTALGNLHVGKAEGSQQEPSQIPPLELPNSNYWDIYVTYIQDFNNIKFRLIGDQYSNAYDDLVTDMELYYMEEKNLSPVSETIVGKVYAASYDESWFRVQVLSINGDQVTVLFIDHGDEEQLSVSLIHNLHKNFCNLPAQSVSCALAGLEYGGKDQSALNLLQTLALGQTLVGQVVSRQDNISLILFNTATEEDININEKVSQQLDLNFVEPTLPQVGGVAEVYVMHVTSSGDIYVQIETETFKLLENLLEMARSRTEEMLGEDVKIDPTRLYLAQFSEDGQWYRAAPRSSVDPDGKVLMWFVDFGNSDRVPSASLRPLEGVNERLTKIPHQALLCRLHNVPSAGLEWTERACHRLMELLPEDSPLLLKVQAVKSNGPPLVELFKRLQPQNELVSINATLGIDNSLFRNDGDSNNNSVNKEVVLSPSRTRSRRSSTNSQTSSSSGLNSGPSSMNSYYDSTPTSPRPGALIPMEVPRVGEYFDVYVTYAASPSNFAVQSWKMTKKLSALMSKMHVYYNNANNLQTLDELQAGGFYAVKHSDDSWYRAQVSMHQGDIVSGLFVDYGDCFIVTRDNVQPLPTAFHALPYQAIKAKISGISAANLDWTPEDCCRFQELVEYREFVSIVANIESANDSDGYVISLRLINTSDPKLDVYIDQILVDEGRAVRQHVQ</sequence>
<dbReference type="PANTHER" id="PTHR22948">
    <property type="entry name" value="TUDOR DOMAIN CONTAINING PROTEIN"/>
    <property type="match status" value="1"/>
</dbReference>
<keyword evidence="2" id="KW-0963">Cytoplasm</keyword>
<dbReference type="Pfam" id="PF00567">
    <property type="entry name" value="TUDOR"/>
    <property type="match status" value="3"/>
</dbReference>
<keyword evidence="3" id="KW-0677">Repeat</keyword>
<feature type="domain" description="Tudor" evidence="6">
    <location>
        <begin position="784"/>
        <end position="844"/>
    </location>
</feature>
<dbReference type="AlphaFoldDB" id="A0A3R7M8M3"/>
<dbReference type="PROSITE" id="PS50304">
    <property type="entry name" value="TUDOR"/>
    <property type="match status" value="2"/>
</dbReference>
<feature type="compositionally biased region" description="Low complexity" evidence="5">
    <location>
        <begin position="206"/>
        <end position="220"/>
    </location>
</feature>
<feature type="compositionally biased region" description="Low complexity" evidence="5">
    <location>
        <begin position="942"/>
        <end position="970"/>
    </location>
</feature>
<evidence type="ECO:0000256" key="3">
    <source>
        <dbReference type="ARBA" id="ARBA00022737"/>
    </source>
</evidence>
<dbReference type="InterPro" id="IPR025605">
    <property type="entry name" value="OST-HTH/LOTUS_dom"/>
</dbReference>
<dbReference type="Gene3D" id="3.30.420.610">
    <property type="entry name" value="LOTUS domain-like"/>
    <property type="match status" value="1"/>
</dbReference>
<feature type="region of interest" description="Disordered" evidence="5">
    <location>
        <begin position="169"/>
        <end position="231"/>
    </location>
</feature>
<gene>
    <name evidence="8" type="ORF">C7M84_011680</name>
</gene>
<dbReference type="EMBL" id="QCYY01002477">
    <property type="protein sequence ID" value="ROT70057.1"/>
    <property type="molecule type" value="Genomic_DNA"/>
</dbReference>
<dbReference type="Gene3D" id="2.40.50.90">
    <property type="match status" value="3"/>
</dbReference>
<dbReference type="Proteomes" id="UP000283509">
    <property type="component" value="Unassembled WGS sequence"/>
</dbReference>
<accession>A0A3R7M8M3</accession>
<evidence type="ECO:0000313" key="9">
    <source>
        <dbReference type="Proteomes" id="UP000283509"/>
    </source>
</evidence>
<evidence type="ECO:0000259" key="7">
    <source>
        <dbReference type="PROSITE" id="PS51644"/>
    </source>
</evidence>
<dbReference type="InterPro" id="IPR035437">
    <property type="entry name" value="SNase_OB-fold_sf"/>
</dbReference>
<feature type="compositionally biased region" description="Polar residues" evidence="5">
    <location>
        <begin position="971"/>
        <end position="980"/>
    </location>
</feature>
<protein>
    <submittedName>
        <fullName evidence="8">Tdrd7</fullName>
    </submittedName>
</protein>
<evidence type="ECO:0000313" key="8">
    <source>
        <dbReference type="EMBL" id="ROT70057.1"/>
    </source>
</evidence>
<feature type="domain" description="HTH OST-type" evidence="7">
    <location>
        <begin position="14"/>
        <end position="86"/>
    </location>
</feature>
<comment type="caution">
    <text evidence="8">The sequence shown here is derived from an EMBL/GenBank/DDBJ whole genome shotgun (WGS) entry which is preliminary data.</text>
</comment>
<feature type="compositionally biased region" description="Polar residues" evidence="5">
    <location>
        <begin position="169"/>
        <end position="198"/>
    </location>
</feature>
<feature type="domain" description="Tudor" evidence="6">
    <location>
        <begin position="1045"/>
        <end position="1102"/>
    </location>
</feature>
<dbReference type="CDD" id="cd09972">
    <property type="entry name" value="LOTUS_TDRD_OSKAR"/>
    <property type="match status" value="1"/>
</dbReference>
<feature type="region of interest" description="Disordered" evidence="5">
    <location>
        <begin position="925"/>
        <end position="986"/>
    </location>
</feature>
<evidence type="ECO:0000256" key="4">
    <source>
        <dbReference type="ARBA" id="ARBA00022871"/>
    </source>
</evidence>
<evidence type="ECO:0000259" key="6">
    <source>
        <dbReference type="PROSITE" id="PS50304"/>
    </source>
</evidence>
<dbReference type="GO" id="GO:0005737">
    <property type="term" value="C:cytoplasm"/>
    <property type="evidence" value="ECO:0007669"/>
    <property type="project" value="UniProtKB-SubCell"/>
</dbReference>
<feature type="compositionally biased region" description="Basic residues" evidence="5">
    <location>
        <begin position="103"/>
        <end position="120"/>
    </location>
</feature>
<dbReference type="InterPro" id="IPR050621">
    <property type="entry name" value="Tudor_domain_containing"/>
</dbReference>
<proteinExistence type="predicted"/>
<dbReference type="OrthoDB" id="10034606at2759"/>
<dbReference type="InterPro" id="IPR041966">
    <property type="entry name" value="LOTUS-like"/>
</dbReference>
<dbReference type="InterPro" id="IPR002999">
    <property type="entry name" value="Tudor"/>
</dbReference>
<evidence type="ECO:0000256" key="2">
    <source>
        <dbReference type="ARBA" id="ARBA00022490"/>
    </source>
</evidence>
<comment type="subcellular location">
    <subcellularLocation>
        <location evidence="1">Cytoplasm</location>
    </subcellularLocation>
</comment>
<keyword evidence="4" id="KW-0221">Differentiation</keyword>
<dbReference type="STRING" id="6689.A0A3R7M8M3"/>
<dbReference type="PROSITE" id="PS51644">
    <property type="entry name" value="HTH_OST"/>
    <property type="match status" value="1"/>
</dbReference>
<reference evidence="8 9" key="2">
    <citation type="submission" date="2019-01" db="EMBL/GenBank/DDBJ databases">
        <title>The decoding of complex shrimp genome reveals the adaptation for benthos swimmer, frequently molting mechanism and breeding impact on genome.</title>
        <authorList>
            <person name="Sun Y."/>
            <person name="Gao Y."/>
            <person name="Yu Y."/>
        </authorList>
    </citation>
    <scope>NUCLEOTIDE SEQUENCE [LARGE SCALE GENOMIC DNA]</scope>
    <source>
        <tissue evidence="8">Muscle</tissue>
    </source>
</reference>
<keyword evidence="9" id="KW-1185">Reference proteome</keyword>
<feature type="region of interest" description="Disordered" evidence="5">
    <location>
        <begin position="93"/>
        <end position="132"/>
    </location>
</feature>
<dbReference type="Pfam" id="PF12872">
    <property type="entry name" value="OST-HTH"/>
    <property type="match status" value="1"/>
</dbReference>
<reference evidence="8 9" key="1">
    <citation type="submission" date="2018-04" db="EMBL/GenBank/DDBJ databases">
        <authorList>
            <person name="Zhang X."/>
            <person name="Yuan J."/>
            <person name="Li F."/>
            <person name="Xiang J."/>
        </authorList>
    </citation>
    <scope>NUCLEOTIDE SEQUENCE [LARGE SCALE GENOMIC DNA]</scope>
    <source>
        <tissue evidence="8">Muscle</tissue>
    </source>
</reference>
<dbReference type="PANTHER" id="PTHR22948:SF14">
    <property type="entry name" value="TUDOR DOMAIN-CONTAINING PROTEIN 7"/>
    <property type="match status" value="1"/>
</dbReference>
<organism evidence="8 9">
    <name type="scientific">Penaeus vannamei</name>
    <name type="common">Whiteleg shrimp</name>
    <name type="synonym">Litopenaeus vannamei</name>
    <dbReference type="NCBI Taxonomy" id="6689"/>
    <lineage>
        <taxon>Eukaryota</taxon>
        <taxon>Metazoa</taxon>
        <taxon>Ecdysozoa</taxon>
        <taxon>Arthropoda</taxon>
        <taxon>Crustacea</taxon>
        <taxon>Multicrustacea</taxon>
        <taxon>Malacostraca</taxon>
        <taxon>Eumalacostraca</taxon>
        <taxon>Eucarida</taxon>
        <taxon>Decapoda</taxon>
        <taxon>Dendrobranchiata</taxon>
        <taxon>Penaeoidea</taxon>
        <taxon>Penaeidae</taxon>
        <taxon>Penaeus</taxon>
    </lineage>
</organism>
<dbReference type="SUPFAM" id="SSF63748">
    <property type="entry name" value="Tudor/PWWP/MBT"/>
    <property type="match status" value="3"/>
</dbReference>
<name>A0A3R7M8M3_PENVA</name>
<evidence type="ECO:0000256" key="5">
    <source>
        <dbReference type="SAM" id="MobiDB-lite"/>
    </source>
</evidence>
<dbReference type="GO" id="GO:0030154">
    <property type="term" value="P:cell differentiation"/>
    <property type="evidence" value="ECO:0007669"/>
    <property type="project" value="UniProtKB-ARBA"/>
</dbReference>
<dbReference type="SMART" id="SM00333">
    <property type="entry name" value="TUDOR"/>
    <property type="match status" value="3"/>
</dbReference>
<dbReference type="Gene3D" id="2.30.30.140">
    <property type="match status" value="3"/>
</dbReference>
<evidence type="ECO:0000256" key="1">
    <source>
        <dbReference type="ARBA" id="ARBA00004496"/>
    </source>
</evidence>
<keyword evidence="4" id="KW-0744">Spermatogenesis</keyword>
<dbReference type="GO" id="GO:0007283">
    <property type="term" value="P:spermatogenesis"/>
    <property type="evidence" value="ECO:0007669"/>
    <property type="project" value="UniProtKB-KW"/>
</dbReference>